<dbReference type="GO" id="GO:0016887">
    <property type="term" value="F:ATP hydrolysis activity"/>
    <property type="evidence" value="ECO:0007669"/>
    <property type="project" value="InterPro"/>
</dbReference>
<evidence type="ECO:0000256" key="3">
    <source>
        <dbReference type="ARBA" id="ARBA00022840"/>
    </source>
</evidence>
<keyword evidence="3" id="KW-0067">ATP-binding</keyword>
<dbReference type="PANTHER" id="PTHR23073">
    <property type="entry name" value="26S PROTEASOME REGULATORY SUBUNIT"/>
    <property type="match status" value="1"/>
</dbReference>
<protein>
    <submittedName>
        <fullName evidence="5">ATPase</fullName>
    </submittedName>
</protein>
<dbReference type="SMART" id="SM00382">
    <property type="entry name" value="AAA"/>
    <property type="match status" value="1"/>
</dbReference>
<dbReference type="PROSITE" id="PS00674">
    <property type="entry name" value="AAA"/>
    <property type="match status" value="1"/>
</dbReference>
<organism evidence="5">
    <name type="scientific">Siphoviridae sp. ctQqU1</name>
    <dbReference type="NCBI Taxonomy" id="2825496"/>
    <lineage>
        <taxon>Viruses</taxon>
        <taxon>Duplodnaviria</taxon>
        <taxon>Heunggongvirae</taxon>
        <taxon>Uroviricota</taxon>
        <taxon>Caudoviricetes</taxon>
    </lineage>
</organism>
<feature type="domain" description="AAA+ ATPase" evidence="4">
    <location>
        <begin position="107"/>
        <end position="239"/>
    </location>
</feature>
<reference evidence="5" key="1">
    <citation type="journal article" date="2021" name="Proc. Natl. Acad. Sci. U.S.A.">
        <title>A Catalog of Tens of Thousands of Viruses from Human Metagenomes Reveals Hidden Associations with Chronic Diseases.</title>
        <authorList>
            <person name="Tisza M.J."/>
            <person name="Buck C.B."/>
        </authorList>
    </citation>
    <scope>NUCLEOTIDE SEQUENCE</scope>
    <source>
        <strain evidence="5">CtQqU1</strain>
    </source>
</reference>
<evidence type="ECO:0000313" key="5">
    <source>
        <dbReference type="EMBL" id="DAE13640.1"/>
    </source>
</evidence>
<dbReference type="InterPro" id="IPR003960">
    <property type="entry name" value="ATPase_AAA_CS"/>
</dbReference>
<dbReference type="EMBL" id="BK015568">
    <property type="protein sequence ID" value="DAE13640.1"/>
    <property type="molecule type" value="Genomic_DNA"/>
</dbReference>
<sequence length="293" mass="33832">MNDSERSLIRFVCDGDMRNAQKAVKIILNSISSKKDEQFKENMFRKLESKREFIELPYNLQHLLIAEDTAEFPEARFLLRDKEKSITQKTVAIYRASEKLNEMGIPYLPALMLYGQSGCGKTMLARYIAHKAKLPFLRIQFSSLVDSHLGQTQSNLARIFDYVRTAPCVLCFDEIDAVGMARGQKDDVGEMNRVVIAIMQEMDRLPNNVIIIGTTNRFDRLDPALIRRFPLQYELKPLCRADAEILSKRFFEYVGAQYENIAYEEHVPASTVIKECTERIINQVLNQEDFLED</sequence>
<dbReference type="CDD" id="cd19481">
    <property type="entry name" value="RecA-like_protease"/>
    <property type="match status" value="1"/>
</dbReference>
<dbReference type="GO" id="GO:0005524">
    <property type="term" value="F:ATP binding"/>
    <property type="evidence" value="ECO:0007669"/>
    <property type="project" value="UniProtKB-KW"/>
</dbReference>
<dbReference type="InterPro" id="IPR003959">
    <property type="entry name" value="ATPase_AAA_core"/>
</dbReference>
<dbReference type="Pfam" id="PF00004">
    <property type="entry name" value="AAA"/>
    <property type="match status" value="1"/>
</dbReference>
<comment type="similarity">
    <text evidence="1">Belongs to the AAA ATPase family.</text>
</comment>
<evidence type="ECO:0000256" key="2">
    <source>
        <dbReference type="ARBA" id="ARBA00022741"/>
    </source>
</evidence>
<dbReference type="InterPro" id="IPR050221">
    <property type="entry name" value="26S_Proteasome_ATPase"/>
</dbReference>
<proteinExistence type="inferred from homology"/>
<dbReference type="SUPFAM" id="SSF52540">
    <property type="entry name" value="P-loop containing nucleoside triphosphate hydrolases"/>
    <property type="match status" value="1"/>
</dbReference>
<keyword evidence="2" id="KW-0547">Nucleotide-binding</keyword>
<evidence type="ECO:0000259" key="4">
    <source>
        <dbReference type="SMART" id="SM00382"/>
    </source>
</evidence>
<dbReference type="InterPro" id="IPR003593">
    <property type="entry name" value="AAA+_ATPase"/>
</dbReference>
<dbReference type="InterPro" id="IPR027417">
    <property type="entry name" value="P-loop_NTPase"/>
</dbReference>
<name>A0A8S5Q3Q5_9CAUD</name>
<evidence type="ECO:0000256" key="1">
    <source>
        <dbReference type="ARBA" id="ARBA00006914"/>
    </source>
</evidence>
<dbReference type="Gene3D" id="3.40.50.300">
    <property type="entry name" value="P-loop containing nucleotide triphosphate hydrolases"/>
    <property type="match status" value="1"/>
</dbReference>
<accession>A0A8S5Q3Q5</accession>